<dbReference type="InterPro" id="IPR036291">
    <property type="entry name" value="NAD(P)-bd_dom_sf"/>
</dbReference>
<keyword evidence="5" id="KW-1185">Reference proteome</keyword>
<dbReference type="SUPFAM" id="SSF51735">
    <property type="entry name" value="NAD(P)-binding Rossmann-fold domains"/>
    <property type="match status" value="1"/>
</dbReference>
<comment type="caution">
    <text evidence="4">The sequence shown here is derived from an EMBL/GenBank/DDBJ whole genome shotgun (WGS) entry which is preliminary data.</text>
</comment>
<comment type="similarity">
    <text evidence="1">Belongs to the Gfo/Idh/MocA family.</text>
</comment>
<dbReference type="Pfam" id="PF01408">
    <property type="entry name" value="GFO_IDH_MocA"/>
    <property type="match status" value="1"/>
</dbReference>
<proteinExistence type="inferred from homology"/>
<evidence type="ECO:0000259" key="2">
    <source>
        <dbReference type="Pfam" id="PF01408"/>
    </source>
</evidence>
<evidence type="ECO:0000259" key="3">
    <source>
        <dbReference type="Pfam" id="PF02894"/>
    </source>
</evidence>
<accession>A0A2R7Z314</accession>
<protein>
    <submittedName>
        <fullName evidence="4">Dehydrogenase</fullName>
    </submittedName>
</protein>
<dbReference type="GO" id="GO:0000166">
    <property type="term" value="F:nucleotide binding"/>
    <property type="evidence" value="ECO:0007669"/>
    <property type="project" value="InterPro"/>
</dbReference>
<dbReference type="RefSeq" id="WP_108343213.1">
    <property type="nucleotide sequence ID" value="NZ_PYXZ01000001.1"/>
</dbReference>
<dbReference type="Proteomes" id="UP000244867">
    <property type="component" value="Unassembled WGS sequence"/>
</dbReference>
<sequence length="330" mass="35128">MAALRAGLLGLGMMGRNHARVLHEIDELDLVGVADPAGDVHRVAGTATVVDSVDALIELGLDLAVVAVPTAHHLDAGLKLAVAGVPTLIEKPLATSSDECAQLVAAFEDAGLVNAVGHIERCNPALLSLRARLAGGELGDIYQVATRRQGPFPNRIADVGVVKDLATHDIDLTAWVLQSPYSSVSASTAHKSGREHEDLISVTGTTTSGVVVSHLVNWLSPMKERLTVVTGERGAFVADTLHGDLTFHENGVTPTEWSQVASFRGVSEGDITRFAIPKREPLRVQHENFRDAVLGRDAEVVTMREGMATVRVAEACLTSARERRTVDLES</sequence>
<feature type="domain" description="Gfo/Idh/MocA-like oxidoreductase C-terminal" evidence="3">
    <location>
        <begin position="131"/>
        <end position="328"/>
    </location>
</feature>
<dbReference type="Gene3D" id="3.40.50.720">
    <property type="entry name" value="NAD(P)-binding Rossmann-like Domain"/>
    <property type="match status" value="1"/>
</dbReference>
<name>A0A2R7Z314_9ACTN</name>
<reference evidence="4 5" key="1">
    <citation type="submission" date="2018-03" db="EMBL/GenBank/DDBJ databases">
        <authorList>
            <person name="Keele B.F."/>
        </authorList>
    </citation>
    <scope>NUCLEOTIDE SEQUENCE [LARGE SCALE GENOMIC DNA]</scope>
    <source>
        <strain evidence="4 5">IB-3</strain>
    </source>
</reference>
<dbReference type="OrthoDB" id="179913at2"/>
<dbReference type="Pfam" id="PF02894">
    <property type="entry name" value="GFO_IDH_MocA_C"/>
    <property type="match status" value="1"/>
</dbReference>
<feature type="domain" description="Gfo/Idh/MocA-like oxidoreductase N-terminal" evidence="2">
    <location>
        <begin position="5"/>
        <end position="118"/>
    </location>
</feature>
<evidence type="ECO:0000313" key="4">
    <source>
        <dbReference type="EMBL" id="PUA83027.1"/>
    </source>
</evidence>
<dbReference type="PANTHER" id="PTHR43377:SF1">
    <property type="entry name" value="BILIVERDIN REDUCTASE A"/>
    <property type="match status" value="1"/>
</dbReference>
<dbReference type="SUPFAM" id="SSF55347">
    <property type="entry name" value="Glyceraldehyde-3-phosphate dehydrogenase-like, C-terminal domain"/>
    <property type="match status" value="1"/>
</dbReference>
<dbReference type="Gene3D" id="3.30.360.10">
    <property type="entry name" value="Dihydrodipicolinate Reductase, domain 2"/>
    <property type="match status" value="1"/>
</dbReference>
<dbReference type="PANTHER" id="PTHR43377">
    <property type="entry name" value="BILIVERDIN REDUCTASE A"/>
    <property type="match status" value="1"/>
</dbReference>
<dbReference type="InterPro" id="IPR051450">
    <property type="entry name" value="Gfo/Idh/MocA_Oxidoreductases"/>
</dbReference>
<organism evidence="4 5">
    <name type="scientific">Nocardioides currus</name>
    <dbReference type="NCBI Taxonomy" id="2133958"/>
    <lineage>
        <taxon>Bacteria</taxon>
        <taxon>Bacillati</taxon>
        <taxon>Actinomycetota</taxon>
        <taxon>Actinomycetes</taxon>
        <taxon>Propionibacteriales</taxon>
        <taxon>Nocardioidaceae</taxon>
        <taxon>Nocardioides</taxon>
    </lineage>
</organism>
<dbReference type="AlphaFoldDB" id="A0A2R7Z314"/>
<dbReference type="EMBL" id="PYXZ01000001">
    <property type="protein sequence ID" value="PUA83027.1"/>
    <property type="molecule type" value="Genomic_DNA"/>
</dbReference>
<dbReference type="InterPro" id="IPR000683">
    <property type="entry name" value="Gfo/Idh/MocA-like_OxRdtase_N"/>
</dbReference>
<evidence type="ECO:0000256" key="1">
    <source>
        <dbReference type="ARBA" id="ARBA00010928"/>
    </source>
</evidence>
<gene>
    <name evidence="4" type="ORF">C7S10_04935</name>
</gene>
<dbReference type="InterPro" id="IPR004104">
    <property type="entry name" value="Gfo/Idh/MocA-like_OxRdtase_C"/>
</dbReference>
<evidence type="ECO:0000313" key="5">
    <source>
        <dbReference type="Proteomes" id="UP000244867"/>
    </source>
</evidence>